<name>A0A9Q4KNF4_9EURY</name>
<protein>
    <submittedName>
        <fullName evidence="2">VWA domain-containing protein</fullName>
    </submittedName>
</protein>
<accession>A0A9Q4KNF4</accession>
<dbReference type="InterPro" id="IPR002035">
    <property type="entry name" value="VWF_A"/>
</dbReference>
<dbReference type="SUPFAM" id="SSF53300">
    <property type="entry name" value="vWA-like"/>
    <property type="match status" value="1"/>
</dbReference>
<dbReference type="RefSeq" id="WP_274924286.1">
    <property type="nucleotide sequence ID" value="NZ_JAKELO010000002.1"/>
</dbReference>
<dbReference type="Gene3D" id="3.40.50.410">
    <property type="entry name" value="von Willebrand factor, type A domain"/>
    <property type="match status" value="1"/>
</dbReference>
<evidence type="ECO:0000313" key="3">
    <source>
        <dbReference type="Proteomes" id="UP001143747"/>
    </source>
</evidence>
<organism evidence="2 3">
    <name type="scientific">Methanogenium marinum</name>
    <dbReference type="NCBI Taxonomy" id="348610"/>
    <lineage>
        <taxon>Archaea</taxon>
        <taxon>Methanobacteriati</taxon>
        <taxon>Methanobacteriota</taxon>
        <taxon>Stenosarchaea group</taxon>
        <taxon>Methanomicrobia</taxon>
        <taxon>Methanomicrobiales</taxon>
        <taxon>Methanomicrobiaceae</taxon>
        <taxon>Methanogenium</taxon>
    </lineage>
</organism>
<dbReference type="EMBL" id="JAKELO010000002">
    <property type="protein sequence ID" value="MDE4907638.1"/>
    <property type="molecule type" value="Genomic_DNA"/>
</dbReference>
<dbReference type="AlphaFoldDB" id="A0A9Q4KNF4"/>
<dbReference type="InterPro" id="IPR036465">
    <property type="entry name" value="vWFA_dom_sf"/>
</dbReference>
<evidence type="ECO:0000259" key="1">
    <source>
        <dbReference type="PROSITE" id="PS50234"/>
    </source>
</evidence>
<sequence>MNKLEDLVEIAYPGEPHCPIVLLLDTSGSMSIHGKIEDMKEGLRAFKEELSSDDLARKRVDIAVVTFGEEVEVTHPFSLVEYFMPPAVIAAGLTPMGEAILCAIALVKERKEQYQNLGIDSYRPWIFLVTDGEPTDMYEGDSLWKEATGAIRSGEENGDFVFFSVGAEPADMKILAAISPPGRDPVRLRENRFSDMFVWLSRSQAKVSTSGTGDQVILEDFFGPEGWGEIPLF</sequence>
<dbReference type="InterPro" id="IPR011392">
    <property type="entry name" value="Tellurite-R_TerY"/>
</dbReference>
<dbReference type="PIRSF" id="PIRSF020634">
    <property type="entry name" value="TerY_vWA"/>
    <property type="match status" value="1"/>
</dbReference>
<gene>
    <name evidence="2" type="ORF">L0665_03305</name>
</gene>
<dbReference type="SMART" id="SM00327">
    <property type="entry name" value="VWA"/>
    <property type="match status" value="1"/>
</dbReference>
<feature type="domain" description="VWFA" evidence="1">
    <location>
        <begin position="19"/>
        <end position="207"/>
    </location>
</feature>
<keyword evidence="3" id="KW-1185">Reference proteome</keyword>
<dbReference type="Proteomes" id="UP001143747">
    <property type="component" value="Unassembled WGS sequence"/>
</dbReference>
<comment type="caution">
    <text evidence="2">The sequence shown here is derived from an EMBL/GenBank/DDBJ whole genome shotgun (WGS) entry which is preliminary data.</text>
</comment>
<reference evidence="2" key="1">
    <citation type="submission" date="2022-01" db="EMBL/GenBank/DDBJ databases">
        <title>Draft genome of Methanogenium marinum DSM 15558.</title>
        <authorList>
            <person name="Chen S.-C."/>
            <person name="You Y.-T."/>
        </authorList>
    </citation>
    <scope>NUCLEOTIDE SEQUENCE</scope>
    <source>
        <strain evidence="2">DSM 15558</strain>
    </source>
</reference>
<evidence type="ECO:0000313" key="2">
    <source>
        <dbReference type="EMBL" id="MDE4907638.1"/>
    </source>
</evidence>
<dbReference type="PROSITE" id="PS50234">
    <property type="entry name" value="VWFA"/>
    <property type="match status" value="1"/>
</dbReference>
<proteinExistence type="predicted"/>
<dbReference type="Pfam" id="PF00092">
    <property type="entry name" value="VWA"/>
    <property type="match status" value="1"/>
</dbReference>